<accession>A0ACB8E9X7</accession>
<organism evidence="1 2">
    <name type="scientific">Sphaerodactylus townsendi</name>
    <dbReference type="NCBI Taxonomy" id="933632"/>
    <lineage>
        <taxon>Eukaryota</taxon>
        <taxon>Metazoa</taxon>
        <taxon>Chordata</taxon>
        <taxon>Craniata</taxon>
        <taxon>Vertebrata</taxon>
        <taxon>Euteleostomi</taxon>
        <taxon>Lepidosauria</taxon>
        <taxon>Squamata</taxon>
        <taxon>Bifurcata</taxon>
        <taxon>Gekkota</taxon>
        <taxon>Sphaerodactylidae</taxon>
        <taxon>Sphaerodactylus</taxon>
    </lineage>
</organism>
<evidence type="ECO:0000313" key="1">
    <source>
        <dbReference type="EMBL" id="KAH7989205.1"/>
    </source>
</evidence>
<comment type="caution">
    <text evidence="1">The sequence shown here is derived from an EMBL/GenBank/DDBJ whole genome shotgun (WGS) entry which is preliminary data.</text>
</comment>
<sequence length="524" mass="56844">MPICPSLLLAPCPSNSLSRSVLALLQNVLAKALYDNVAESPDELSFRKGDIMTVLERNTQGLEGWWLCSLHGRQGIVPGNRLKILVGMYNKKQLPGTIQGSPQPSQQQQQQQPPPAPVGQSPLTYPHQGGYLPASPASQYTSMHSSYLPQEDSVYLVPAPNKTQGTVPTGHFQTPPGKQIPAYSKQSPPQGQDVYQVPAGPANLPQDIYQVPPAPAGLGQDVYQVPPSLDGRVWDTPKPQGKLKHQHLSGSNKQERAEEEEQLQLPDLEVDLQRASLAEQSIIRKELLQAGPGPGGGPNTWGQVYVYESPKENRMSMTLPPATSKKSTTPRQHGGLLTNQCSQEADSKGKRTSIAGVSESKYLHIFLLLPPEPYLPEDVYDVPPAANKSVCLKPRRSSCATWLEKDGQPGSSTTSHEKCLSAARTGKAIISMTCSPRWTGRARLNDDKASRPLAQVAPRSNLSSSLLWTWCLSRRPRIRSCTSTAVAMETLARLQNNVSAAVSYLMSFISCTWRSLGADGGAAA</sequence>
<dbReference type="Proteomes" id="UP000827872">
    <property type="component" value="Linkage Group LG14"/>
</dbReference>
<reference evidence="1" key="1">
    <citation type="submission" date="2021-08" db="EMBL/GenBank/DDBJ databases">
        <title>The first chromosome-level gecko genome reveals the dynamic sex chromosomes of Neotropical dwarf geckos (Sphaerodactylidae: Sphaerodactylus).</title>
        <authorList>
            <person name="Pinto B.J."/>
            <person name="Keating S.E."/>
            <person name="Gamble T."/>
        </authorList>
    </citation>
    <scope>NUCLEOTIDE SEQUENCE</scope>
    <source>
        <strain evidence="1">TG3544</strain>
    </source>
</reference>
<protein>
    <submittedName>
        <fullName evidence="1">Uncharacterized protein</fullName>
    </submittedName>
</protein>
<proteinExistence type="predicted"/>
<keyword evidence="2" id="KW-1185">Reference proteome</keyword>
<gene>
    <name evidence="1" type="ORF">K3G42_004386</name>
</gene>
<name>A0ACB8E9X7_9SAUR</name>
<evidence type="ECO:0000313" key="2">
    <source>
        <dbReference type="Proteomes" id="UP000827872"/>
    </source>
</evidence>
<dbReference type="EMBL" id="CM037627">
    <property type="protein sequence ID" value="KAH7989205.1"/>
    <property type="molecule type" value="Genomic_DNA"/>
</dbReference>